<evidence type="ECO:0000256" key="4">
    <source>
        <dbReference type="ARBA" id="ARBA00022801"/>
    </source>
</evidence>
<keyword evidence="7 9" id="KW-0326">Glycosidase</keyword>
<keyword evidence="8 9" id="KW-0624">Polysaccharide degradation</keyword>
<dbReference type="SMART" id="SM01065">
    <property type="entry name" value="CBM_2"/>
    <property type="match status" value="1"/>
</dbReference>
<evidence type="ECO:0000256" key="10">
    <source>
        <dbReference type="PIRSR" id="PIRSR001031-1"/>
    </source>
</evidence>
<feature type="domain" description="CBM20" evidence="13">
    <location>
        <begin position="508"/>
        <end position="616"/>
    </location>
</feature>
<dbReference type="SUPFAM" id="SSF48208">
    <property type="entry name" value="Six-hairpin glycosidases"/>
    <property type="match status" value="1"/>
</dbReference>
<dbReference type="PANTHER" id="PTHR31616:SF12">
    <property type="entry name" value="GLUCOAMYLASE"/>
    <property type="match status" value="1"/>
</dbReference>
<sequence>MVVTTALAALNLLTLVQGAVAEFVPRASGSLDSWLAAETPIALQGVLDNIGSSGAFTEGADEGIVLASPSKADPNYYYTWTRDSALTLKTLVDNFIAGTSDLESTIQEYINVETIIQGISNPSGNLADGTGLGEPKFNVNGTAFTGSWGRPQRDGPALRATAMIAYANYLIDNGQTSTAKNIIWPTVQNDLAYVAQYWNQTTFDLWEETEGSSFFTTAAQHRALVEGSTLATSLGESCANCNSQAPQVLCFLQSYWTGSYILANFANNGRTGLDANSILGVIETFDPEASSCDDATFQPCSEKALANHKAVTDSFRSVYSLNSGVAAGSAVAVGRYPEDVYQAGNPWYLATTAAAEQLYDAIYQWNKIGSITITSVSLGFFQAIYSSAATGTYASGLSTFDALISAVQTYADGYMSIVEKYTPTDGTLAEQFQRDTGAPLSASALTWSYAALLTAAARRAGTVPASWGSSNANTVPTTCSATSATGTYASATNTAWPTAPTSSTRPSCTAPANVAVTFQEIVTTSLGQDIYLTGNISALGSWSTTAGEALLLSAQDYRSADNVWYVTLSLPSGTAFEYKFFKNQSGTITWEDDPNRVYTVASDCGVSTACINDSWQ</sequence>
<dbReference type="InterPro" id="IPR012341">
    <property type="entry name" value="6hp_glycosidase-like_sf"/>
</dbReference>
<keyword evidence="4 9" id="KW-0378">Hydrolase</keyword>
<evidence type="ECO:0000256" key="8">
    <source>
        <dbReference type="ARBA" id="ARBA00023326"/>
    </source>
</evidence>
<dbReference type="FunFam" id="1.50.10.10:FF:000018">
    <property type="entry name" value="Glucoamylase"/>
    <property type="match status" value="1"/>
</dbReference>
<accession>A0A1L5IUR2</accession>
<organism evidence="14">
    <name type="scientific">Talaromyces verruculosus</name>
    <name type="common">Penicillium verruculosum</name>
    <dbReference type="NCBI Taxonomy" id="198730"/>
    <lineage>
        <taxon>Eukaryota</taxon>
        <taxon>Fungi</taxon>
        <taxon>Dikarya</taxon>
        <taxon>Ascomycota</taxon>
        <taxon>Pezizomycotina</taxon>
        <taxon>Eurotiomycetes</taxon>
        <taxon>Eurotiomycetidae</taxon>
        <taxon>Eurotiales</taxon>
        <taxon>Trichocomaceae</taxon>
        <taxon>Talaromyces</taxon>
        <taxon>Talaromyces sect. Talaromyces</taxon>
    </lineage>
</organism>
<feature type="chain" id="PRO_5012114620" description="Glucoamylase" evidence="12">
    <location>
        <begin position="22"/>
        <end position="616"/>
    </location>
</feature>
<dbReference type="PIRSF" id="PIRSF001031">
    <property type="entry name" value="Glu-a-glcsd_SBD"/>
    <property type="match status" value="1"/>
</dbReference>
<reference evidence="14" key="1">
    <citation type="submission" date="2016-11" db="EMBL/GenBank/DDBJ databases">
        <title>Using an Inducible Promoter of a Gene Encoding Penicillium verruculosum Glucoamylase for Production of Enzyme Preparations with Enhanced Cellulase Performance.</title>
        <authorList>
            <person name="Rozhkova A.M."/>
            <person name="Gusakov A.V."/>
            <person name="Bulakhov A.G."/>
            <person name="Nemashkalov V.A."/>
            <person name="Satrutdinov A.D."/>
            <person name="Sinitsyn A.P."/>
        </authorList>
    </citation>
    <scope>NUCLEOTIDE SEQUENCE</scope>
    <source>
        <strain evidence="14">537</strain>
        <tissue evidence="14">Micelia</tissue>
    </source>
</reference>
<dbReference type="Gene3D" id="1.50.10.10">
    <property type="match status" value="1"/>
</dbReference>
<dbReference type="Pfam" id="PF00723">
    <property type="entry name" value="Glyco_hydro_15"/>
    <property type="match status" value="1"/>
</dbReference>
<evidence type="ECO:0000256" key="11">
    <source>
        <dbReference type="PIRSR" id="PIRSR001031-2"/>
    </source>
</evidence>
<feature type="signal peptide" evidence="12">
    <location>
        <begin position="1"/>
        <end position="21"/>
    </location>
</feature>
<evidence type="ECO:0000256" key="2">
    <source>
        <dbReference type="ARBA" id="ARBA00006188"/>
    </source>
</evidence>
<comment type="similarity">
    <text evidence="2 9">Belongs to the glycosyl hydrolase 15 family.</text>
</comment>
<gene>
    <name evidence="14" type="primary">gla1</name>
</gene>
<protein>
    <recommendedName>
        <fullName evidence="9">Glucoamylase</fullName>
        <ecNumber evidence="9">3.2.1.3</ecNumber>
    </recommendedName>
    <alternativeName>
        <fullName evidence="9">1,4-alpha-D-glucan glucohydrolase</fullName>
    </alternativeName>
    <alternativeName>
        <fullName evidence="9">Glucan 1,4-alpha-glucosidase</fullName>
    </alternativeName>
</protein>
<keyword evidence="3 12" id="KW-0732">Signal</keyword>
<dbReference type="InterPro" id="IPR011613">
    <property type="entry name" value="GH15-like"/>
</dbReference>
<keyword evidence="5" id="KW-0325">Glycoprotein</keyword>
<dbReference type="GO" id="GO:0000272">
    <property type="term" value="P:polysaccharide catabolic process"/>
    <property type="evidence" value="ECO:0007669"/>
    <property type="project" value="UniProtKB-KW"/>
</dbReference>
<dbReference type="EMBL" id="KY086000">
    <property type="protein sequence ID" value="APM84499.1"/>
    <property type="molecule type" value="Genomic_DNA"/>
</dbReference>
<evidence type="ECO:0000256" key="5">
    <source>
        <dbReference type="ARBA" id="ARBA00023180"/>
    </source>
</evidence>
<dbReference type="BRENDA" id="3.2.1.3">
    <property type="organism ID" value="4652"/>
</dbReference>
<name>A0A1L5IUR2_TALVE</name>
<dbReference type="InterPro" id="IPR000165">
    <property type="entry name" value="Glucoamylase"/>
</dbReference>
<dbReference type="InterPro" id="IPR034836">
    <property type="entry name" value="CBM20_glucoamylase"/>
</dbReference>
<dbReference type="GO" id="GO:0000324">
    <property type="term" value="C:fungal-type vacuole"/>
    <property type="evidence" value="ECO:0007669"/>
    <property type="project" value="TreeGrafter"/>
</dbReference>
<evidence type="ECO:0000313" key="14">
    <source>
        <dbReference type="EMBL" id="APM84499.1"/>
    </source>
</evidence>
<dbReference type="Pfam" id="PF00686">
    <property type="entry name" value="CBM_20"/>
    <property type="match status" value="1"/>
</dbReference>
<feature type="binding site" evidence="11">
    <location>
        <position position="148"/>
    </location>
    <ligand>
        <name>substrate</name>
    </ligand>
</feature>
<evidence type="ECO:0000256" key="1">
    <source>
        <dbReference type="ARBA" id="ARBA00001863"/>
    </source>
</evidence>
<dbReference type="EC" id="3.2.1.3" evidence="9"/>
<evidence type="ECO:0000256" key="9">
    <source>
        <dbReference type="PIRNR" id="PIRNR001031"/>
    </source>
</evidence>
<dbReference type="SUPFAM" id="SSF49452">
    <property type="entry name" value="Starch-binding domain-like"/>
    <property type="match status" value="1"/>
</dbReference>
<evidence type="ECO:0000256" key="12">
    <source>
        <dbReference type="SAM" id="SignalP"/>
    </source>
</evidence>
<dbReference type="InterPro" id="IPR008928">
    <property type="entry name" value="6-hairpin_glycosidase_sf"/>
</dbReference>
<dbReference type="AlphaFoldDB" id="A0A1L5IUR2"/>
<dbReference type="InterPro" id="IPR008291">
    <property type="entry name" value="Glucoamylase_SBD"/>
</dbReference>
<dbReference type="PANTHER" id="PTHR31616">
    <property type="entry name" value="TREHALASE"/>
    <property type="match status" value="1"/>
</dbReference>
<evidence type="ECO:0000256" key="7">
    <source>
        <dbReference type="ARBA" id="ARBA00023295"/>
    </source>
</evidence>
<keyword evidence="6 9" id="KW-0119">Carbohydrate metabolism</keyword>
<dbReference type="GO" id="GO:0004339">
    <property type="term" value="F:glucan 1,4-alpha-glucosidase activity"/>
    <property type="evidence" value="ECO:0007669"/>
    <property type="project" value="UniProtKB-EC"/>
</dbReference>
<evidence type="ECO:0000256" key="3">
    <source>
        <dbReference type="ARBA" id="ARBA00022729"/>
    </source>
</evidence>
<proteinExistence type="inferred from homology"/>
<feature type="active site" description="Proton acceptor" evidence="10">
    <location>
        <position position="204"/>
    </location>
</feature>
<dbReference type="InterPro" id="IPR002044">
    <property type="entry name" value="CBM20"/>
</dbReference>
<dbReference type="GO" id="GO:2001070">
    <property type="term" value="F:starch binding"/>
    <property type="evidence" value="ECO:0007669"/>
    <property type="project" value="InterPro"/>
</dbReference>
<dbReference type="InterPro" id="IPR013784">
    <property type="entry name" value="Carb-bd-like_fold"/>
</dbReference>
<dbReference type="PROSITE" id="PS51166">
    <property type="entry name" value="CBM20"/>
    <property type="match status" value="1"/>
</dbReference>
<dbReference type="InterPro" id="IPR013783">
    <property type="entry name" value="Ig-like_fold"/>
</dbReference>
<dbReference type="Gene3D" id="2.60.40.10">
    <property type="entry name" value="Immunoglobulins"/>
    <property type="match status" value="1"/>
</dbReference>
<evidence type="ECO:0000259" key="13">
    <source>
        <dbReference type="PROSITE" id="PS51166"/>
    </source>
</evidence>
<dbReference type="CDD" id="cd05811">
    <property type="entry name" value="CBM20_glucoamylase"/>
    <property type="match status" value="1"/>
</dbReference>
<dbReference type="FunFam" id="2.60.40.10:FF:000552">
    <property type="entry name" value="Related to glucoamylase"/>
    <property type="match status" value="1"/>
</dbReference>
<evidence type="ECO:0000256" key="6">
    <source>
        <dbReference type="ARBA" id="ARBA00023277"/>
    </source>
</evidence>
<feature type="active site" description="Proton donor" evidence="10">
    <location>
        <position position="207"/>
    </location>
</feature>
<comment type="catalytic activity">
    <reaction evidence="1 9">
        <text>Hydrolysis of terminal (1-&gt;4)-linked alpha-D-glucose residues successively from non-reducing ends of the chains with release of beta-D-glucose.</text>
        <dbReference type="EC" id="3.2.1.3"/>
    </reaction>
</comment>
<dbReference type="PRINTS" id="PR00736">
    <property type="entry name" value="GLHYDRLASE15"/>
</dbReference>